<dbReference type="PROSITE" id="PS50112">
    <property type="entry name" value="PAS"/>
    <property type="match status" value="1"/>
</dbReference>
<dbReference type="InterPro" id="IPR013656">
    <property type="entry name" value="PAS_4"/>
</dbReference>
<dbReference type="CDD" id="cd00130">
    <property type="entry name" value="PAS"/>
    <property type="match status" value="1"/>
</dbReference>
<dbReference type="InterPro" id="IPR001610">
    <property type="entry name" value="PAC"/>
</dbReference>
<dbReference type="InterPro" id="IPR052155">
    <property type="entry name" value="Biofilm_reg_signaling"/>
</dbReference>
<dbReference type="Proteomes" id="UP001163821">
    <property type="component" value="Unassembled WGS sequence"/>
</dbReference>
<dbReference type="InterPro" id="IPR000700">
    <property type="entry name" value="PAS-assoc_C"/>
</dbReference>
<dbReference type="NCBIfam" id="TIGR00229">
    <property type="entry name" value="sensory_box"/>
    <property type="match status" value="1"/>
</dbReference>
<dbReference type="Gene3D" id="3.30.450.20">
    <property type="entry name" value="PAS domain"/>
    <property type="match status" value="2"/>
</dbReference>
<evidence type="ECO:0000313" key="4">
    <source>
        <dbReference type="Proteomes" id="UP001163821"/>
    </source>
</evidence>
<gene>
    <name evidence="3" type="ORF">N2K84_08530</name>
</gene>
<dbReference type="PANTHER" id="PTHR44757:SF2">
    <property type="entry name" value="BIOFILM ARCHITECTURE MAINTENANCE PROTEIN MBAA"/>
    <property type="match status" value="1"/>
</dbReference>
<dbReference type="RefSeq" id="WP_282591374.1">
    <property type="nucleotide sequence ID" value="NZ_JAPAAF010000009.1"/>
</dbReference>
<feature type="domain" description="PAS" evidence="1">
    <location>
        <begin position="15"/>
        <end position="69"/>
    </location>
</feature>
<dbReference type="EMBL" id="JAPAAF010000009">
    <property type="protein sequence ID" value="MCW0482769.1"/>
    <property type="molecule type" value="Genomic_DNA"/>
</dbReference>
<evidence type="ECO:0000259" key="1">
    <source>
        <dbReference type="PROSITE" id="PS50112"/>
    </source>
</evidence>
<dbReference type="SUPFAM" id="SSF55785">
    <property type="entry name" value="PYP-like sensor domain (PAS domain)"/>
    <property type="match status" value="2"/>
</dbReference>
<accession>A0AA41Y6D7</accession>
<dbReference type="PROSITE" id="PS50113">
    <property type="entry name" value="PAC"/>
    <property type="match status" value="1"/>
</dbReference>
<keyword evidence="4" id="KW-1185">Reference proteome</keyword>
<feature type="domain" description="PAC" evidence="2">
    <location>
        <begin position="88"/>
        <end position="140"/>
    </location>
</feature>
<reference evidence="3" key="1">
    <citation type="submission" date="2022-10" db="EMBL/GenBank/DDBJ databases">
        <title>Gaoshiqiia sediminis gen. nov., sp. nov., isolated from coastal sediment.</title>
        <authorList>
            <person name="Yu W.X."/>
            <person name="Mu D.S."/>
            <person name="Du J.Z."/>
            <person name="Liang Y.Q."/>
        </authorList>
    </citation>
    <scope>NUCLEOTIDE SEQUENCE</scope>
    <source>
        <strain evidence="3">A06</strain>
    </source>
</reference>
<name>A0AA41Y6D7_9BACT</name>
<dbReference type="SMART" id="SM00091">
    <property type="entry name" value="PAS"/>
    <property type="match status" value="2"/>
</dbReference>
<dbReference type="PANTHER" id="PTHR44757">
    <property type="entry name" value="DIGUANYLATE CYCLASE DGCP"/>
    <property type="match status" value="1"/>
</dbReference>
<dbReference type="Pfam" id="PF13188">
    <property type="entry name" value="PAS_8"/>
    <property type="match status" value="1"/>
</dbReference>
<sequence length="309" mass="35147">MIYDEKSFLPDMFDSPELHQKIIDALPIPIFYRDVHGIYRSTNKAHESFIGLTKEQIIGKTVFDVQPPEIAEIYARRDQELFDSPGNQIYETKFRLPDGTMRDVVFNKAVIRDDAGKIMGIVGSIFDVTDRKKAERKLEKAQEATVIASAMLHKIRAGVIIVDNEYKVIDSNQGFARLFGEEIEELYETIPGLIGADLKELVPEVVYKMFSSIMVSGENMLERDLKIQSRLLHISVVSIYKNRVVGALIRDMSAPSLVREEIISRAQRVNKQNLETVQKIAFLLGENASLTEELLNSIIESYKYGEDEN</sequence>
<evidence type="ECO:0000313" key="3">
    <source>
        <dbReference type="EMBL" id="MCW0482769.1"/>
    </source>
</evidence>
<organism evidence="3 4">
    <name type="scientific">Gaoshiqia sediminis</name>
    <dbReference type="NCBI Taxonomy" id="2986998"/>
    <lineage>
        <taxon>Bacteria</taxon>
        <taxon>Pseudomonadati</taxon>
        <taxon>Bacteroidota</taxon>
        <taxon>Bacteroidia</taxon>
        <taxon>Marinilabiliales</taxon>
        <taxon>Prolixibacteraceae</taxon>
        <taxon>Gaoshiqia</taxon>
    </lineage>
</organism>
<dbReference type="AlphaFoldDB" id="A0AA41Y6D7"/>
<dbReference type="InterPro" id="IPR035965">
    <property type="entry name" value="PAS-like_dom_sf"/>
</dbReference>
<dbReference type="SMART" id="SM00086">
    <property type="entry name" value="PAC"/>
    <property type="match status" value="1"/>
</dbReference>
<dbReference type="Pfam" id="PF08448">
    <property type="entry name" value="PAS_4"/>
    <property type="match status" value="1"/>
</dbReference>
<comment type="caution">
    <text evidence="3">The sequence shown here is derived from an EMBL/GenBank/DDBJ whole genome shotgun (WGS) entry which is preliminary data.</text>
</comment>
<evidence type="ECO:0000259" key="2">
    <source>
        <dbReference type="PROSITE" id="PS50113"/>
    </source>
</evidence>
<proteinExistence type="predicted"/>
<dbReference type="InterPro" id="IPR000014">
    <property type="entry name" value="PAS"/>
</dbReference>
<protein>
    <submittedName>
        <fullName evidence="3">PAS domain S-box protein</fullName>
    </submittedName>
</protein>